<evidence type="ECO:0000313" key="6">
    <source>
        <dbReference type="EMBL" id="TSE36679.1"/>
    </source>
</evidence>
<dbReference type="InterPro" id="IPR047141">
    <property type="entry name" value="Stealth"/>
</dbReference>
<protein>
    <submittedName>
        <fullName evidence="6">Capsular polysaccharide phosphotransferase cps12A</fullName>
        <ecNumber evidence="6">2.7.-.-</ecNumber>
    </submittedName>
</protein>
<feature type="domain" description="Stealth protein CR2 conserved region 2" evidence="4">
    <location>
        <begin position="43"/>
        <end position="150"/>
    </location>
</feature>
<dbReference type="Pfam" id="PF11380">
    <property type="entry name" value="Stealth_CR2"/>
    <property type="match status" value="1"/>
</dbReference>
<dbReference type="PANTHER" id="PTHR24045">
    <property type="match status" value="1"/>
</dbReference>
<dbReference type="EMBL" id="VJOO01000016">
    <property type="protein sequence ID" value="TSE36679.1"/>
    <property type="molecule type" value="Genomic_DNA"/>
</dbReference>
<comment type="caution">
    <text evidence="6">The sequence shown here is derived from an EMBL/GenBank/DDBJ whole genome shotgun (WGS) entry which is preliminary data.</text>
</comment>
<feature type="domain" description="Stealth protein CR1 conserved region 1" evidence="5">
    <location>
        <begin position="5"/>
        <end position="25"/>
    </location>
</feature>
<dbReference type="AlphaFoldDB" id="A0A554XLI2"/>
<sequence length="334" mass="38480">MPSNPIDAVITWVNGNDPDHQKKRALWQPRSGADAPNAIIPTRFADDGEIYYCLISILHYAPFIQNIFIVTDNQHPKHLNAIAAAAPNTQIRVIDHQEIFRGYENYLPSFNSTTIETLLYRINDLSEHFIYFNDDFFLNAPVTVNDFFRAGQPVIYGKQQSTIPTLVKHKLKRTTQRLLHQPSQVSYLYKQAKSAQLIGSPIFIRVGHTPRALRKSTFEQFFSQHPMLLEQQLVHRFRHPEQFHAIALAHLLDRLYNRAILLPDPPQFYLKPSSDLQRQLQLLDCEDIKFGCIQSLDLFTATDRQLIKSHLFRKFAASLPQALESILRSTHGNS</sequence>
<evidence type="ECO:0000256" key="3">
    <source>
        <dbReference type="ARBA" id="ARBA00023169"/>
    </source>
</evidence>
<dbReference type="Pfam" id="PF17101">
    <property type="entry name" value="Stealth_CR1"/>
    <property type="match status" value="1"/>
</dbReference>
<evidence type="ECO:0000313" key="7">
    <source>
        <dbReference type="Proteomes" id="UP000316388"/>
    </source>
</evidence>
<keyword evidence="3" id="KW-0270">Exopolysaccharide synthesis</keyword>
<dbReference type="GO" id="GO:0000271">
    <property type="term" value="P:polysaccharide biosynthetic process"/>
    <property type="evidence" value="ECO:0007669"/>
    <property type="project" value="UniProtKB-KW"/>
</dbReference>
<reference evidence="6 7" key="1">
    <citation type="submission" date="2019-07" db="EMBL/GenBank/DDBJ databases">
        <title>Tepidimonas fonticaldi AT-A2 draft genome.</title>
        <authorList>
            <person name="Da Costa M.S."/>
            <person name="Froufe H.J.C."/>
            <person name="Egas C."/>
            <person name="Albuquerque L."/>
        </authorList>
    </citation>
    <scope>NUCLEOTIDE SEQUENCE [LARGE SCALE GENOMIC DNA]</scope>
    <source>
        <strain evidence="6 7">AT-A2</strain>
    </source>
</reference>
<evidence type="ECO:0000259" key="5">
    <source>
        <dbReference type="Pfam" id="PF17101"/>
    </source>
</evidence>
<dbReference type="Proteomes" id="UP000316388">
    <property type="component" value="Unassembled WGS sequence"/>
</dbReference>
<proteinExistence type="inferred from homology"/>
<dbReference type="EC" id="2.7.-.-" evidence="6"/>
<dbReference type="RefSeq" id="WP_143969197.1">
    <property type="nucleotide sequence ID" value="NZ_VJOO01000016.1"/>
</dbReference>
<evidence type="ECO:0000256" key="1">
    <source>
        <dbReference type="ARBA" id="ARBA00007583"/>
    </source>
</evidence>
<gene>
    <name evidence="6" type="ORF">Tfont_01755</name>
</gene>
<dbReference type="GO" id="GO:0016772">
    <property type="term" value="F:transferase activity, transferring phosphorus-containing groups"/>
    <property type="evidence" value="ECO:0007669"/>
    <property type="project" value="InterPro"/>
</dbReference>
<accession>A0A554XLI2</accession>
<name>A0A554XLI2_9BURK</name>
<dbReference type="InterPro" id="IPR021520">
    <property type="entry name" value="Stealth_CR2"/>
</dbReference>
<evidence type="ECO:0000259" key="4">
    <source>
        <dbReference type="Pfam" id="PF11380"/>
    </source>
</evidence>
<comment type="similarity">
    <text evidence="1">Belongs to the stealth family.</text>
</comment>
<evidence type="ECO:0000256" key="2">
    <source>
        <dbReference type="ARBA" id="ARBA00022679"/>
    </source>
</evidence>
<dbReference type="InterPro" id="IPR031358">
    <property type="entry name" value="Stealth_CR1"/>
</dbReference>
<dbReference type="PANTHER" id="PTHR24045:SF0">
    <property type="entry name" value="N-ACETYLGLUCOSAMINE-1-PHOSPHOTRANSFERASE SUBUNITS ALPHA_BETA"/>
    <property type="match status" value="1"/>
</dbReference>
<keyword evidence="2 6" id="KW-0808">Transferase</keyword>
<organism evidence="6 7">
    <name type="scientific">Tepidimonas fonticaldi</name>
    <dbReference type="NCBI Taxonomy" id="1101373"/>
    <lineage>
        <taxon>Bacteria</taxon>
        <taxon>Pseudomonadati</taxon>
        <taxon>Pseudomonadota</taxon>
        <taxon>Betaproteobacteria</taxon>
        <taxon>Burkholderiales</taxon>
        <taxon>Tepidimonas</taxon>
    </lineage>
</organism>